<dbReference type="AlphaFoldDB" id="A0AAV9GR70"/>
<protein>
    <submittedName>
        <fullName evidence="2">Uncharacterized protein</fullName>
    </submittedName>
</protein>
<comment type="caution">
    <text evidence="2">The sequence shown here is derived from an EMBL/GenBank/DDBJ whole genome shotgun (WGS) entry which is preliminary data.</text>
</comment>
<keyword evidence="3" id="KW-1185">Reference proteome</keyword>
<sequence length="219" mass="23917">MMPRGFGCWVVFPDAPANLEKLWLVALHTPATSARQSQRRTGLSPHLSPLPPPVCDPDFVSGPASNKKAHRQSLHPIERQSDSTSILPPSRRKQSRSGFRLTIRKSRTRLENPDGWTNSEASQRKCCAGVVRLAEDGWNARVEVEVLAAVTHGYSVLPVHGRDEASAFVLVQGRLAPSTTASHTPAWLSVKVLAAPRPATSPNWHDILSARAVAECSCR</sequence>
<evidence type="ECO:0000313" key="2">
    <source>
        <dbReference type="EMBL" id="KAK4449151.1"/>
    </source>
</evidence>
<proteinExistence type="predicted"/>
<dbReference type="EMBL" id="MU865939">
    <property type="protein sequence ID" value="KAK4449151.1"/>
    <property type="molecule type" value="Genomic_DNA"/>
</dbReference>
<organism evidence="2 3">
    <name type="scientific">Podospora aff. communis PSN243</name>
    <dbReference type="NCBI Taxonomy" id="3040156"/>
    <lineage>
        <taxon>Eukaryota</taxon>
        <taxon>Fungi</taxon>
        <taxon>Dikarya</taxon>
        <taxon>Ascomycota</taxon>
        <taxon>Pezizomycotina</taxon>
        <taxon>Sordariomycetes</taxon>
        <taxon>Sordariomycetidae</taxon>
        <taxon>Sordariales</taxon>
        <taxon>Podosporaceae</taxon>
        <taxon>Podospora</taxon>
    </lineage>
</organism>
<dbReference type="Proteomes" id="UP001321760">
    <property type="component" value="Unassembled WGS sequence"/>
</dbReference>
<reference evidence="2" key="1">
    <citation type="journal article" date="2023" name="Mol. Phylogenet. Evol.">
        <title>Genome-scale phylogeny and comparative genomics of the fungal order Sordariales.</title>
        <authorList>
            <person name="Hensen N."/>
            <person name="Bonometti L."/>
            <person name="Westerberg I."/>
            <person name="Brannstrom I.O."/>
            <person name="Guillou S."/>
            <person name="Cros-Aarteil S."/>
            <person name="Calhoun S."/>
            <person name="Haridas S."/>
            <person name="Kuo A."/>
            <person name="Mondo S."/>
            <person name="Pangilinan J."/>
            <person name="Riley R."/>
            <person name="LaButti K."/>
            <person name="Andreopoulos B."/>
            <person name="Lipzen A."/>
            <person name="Chen C."/>
            <person name="Yan M."/>
            <person name="Daum C."/>
            <person name="Ng V."/>
            <person name="Clum A."/>
            <person name="Steindorff A."/>
            <person name="Ohm R.A."/>
            <person name="Martin F."/>
            <person name="Silar P."/>
            <person name="Natvig D.O."/>
            <person name="Lalanne C."/>
            <person name="Gautier V."/>
            <person name="Ament-Velasquez S.L."/>
            <person name="Kruys A."/>
            <person name="Hutchinson M.I."/>
            <person name="Powell A.J."/>
            <person name="Barry K."/>
            <person name="Miller A.N."/>
            <person name="Grigoriev I.V."/>
            <person name="Debuchy R."/>
            <person name="Gladieux P."/>
            <person name="Hiltunen Thoren M."/>
            <person name="Johannesson H."/>
        </authorList>
    </citation>
    <scope>NUCLEOTIDE SEQUENCE</scope>
    <source>
        <strain evidence="2">PSN243</strain>
    </source>
</reference>
<evidence type="ECO:0000313" key="3">
    <source>
        <dbReference type="Proteomes" id="UP001321760"/>
    </source>
</evidence>
<evidence type="ECO:0000256" key="1">
    <source>
        <dbReference type="SAM" id="MobiDB-lite"/>
    </source>
</evidence>
<name>A0AAV9GR70_9PEZI</name>
<feature type="region of interest" description="Disordered" evidence="1">
    <location>
        <begin position="33"/>
        <end position="104"/>
    </location>
</feature>
<reference evidence="2" key="2">
    <citation type="submission" date="2023-05" db="EMBL/GenBank/DDBJ databases">
        <authorList>
            <consortium name="Lawrence Berkeley National Laboratory"/>
            <person name="Steindorff A."/>
            <person name="Hensen N."/>
            <person name="Bonometti L."/>
            <person name="Westerberg I."/>
            <person name="Brannstrom I.O."/>
            <person name="Guillou S."/>
            <person name="Cros-Aarteil S."/>
            <person name="Calhoun S."/>
            <person name="Haridas S."/>
            <person name="Kuo A."/>
            <person name="Mondo S."/>
            <person name="Pangilinan J."/>
            <person name="Riley R."/>
            <person name="Labutti K."/>
            <person name="Andreopoulos B."/>
            <person name="Lipzen A."/>
            <person name="Chen C."/>
            <person name="Yanf M."/>
            <person name="Daum C."/>
            <person name="Ng V."/>
            <person name="Clum A."/>
            <person name="Ohm R."/>
            <person name="Martin F."/>
            <person name="Silar P."/>
            <person name="Natvig D."/>
            <person name="Lalanne C."/>
            <person name="Gautier V."/>
            <person name="Ament-Velasquez S.L."/>
            <person name="Kruys A."/>
            <person name="Hutchinson M.I."/>
            <person name="Powell A.J."/>
            <person name="Barry K."/>
            <person name="Miller A.N."/>
            <person name="Grigoriev I.V."/>
            <person name="Debuchy R."/>
            <person name="Gladieux P."/>
            <person name="Thoren M.H."/>
            <person name="Johannesson H."/>
        </authorList>
    </citation>
    <scope>NUCLEOTIDE SEQUENCE</scope>
    <source>
        <strain evidence="2">PSN243</strain>
    </source>
</reference>
<gene>
    <name evidence="2" type="ORF">QBC34DRAFT_406076</name>
</gene>
<accession>A0AAV9GR70</accession>